<protein>
    <submittedName>
        <fullName evidence="2">Uncharacterized protein</fullName>
    </submittedName>
</protein>
<accession>A0A6N2UYS0</accession>
<gene>
    <name evidence="2" type="ORF">BGLFYP119_02334</name>
</gene>
<evidence type="ECO:0000313" key="2">
    <source>
        <dbReference type="EMBL" id="VYT22850.1"/>
    </source>
</evidence>
<name>A0A6N2UYS0_9FIRM</name>
<sequence>MRGFKEFFRMIVTAVICFGTKMFGGNKKEFVRVCTENGNTFFLTGMNGNWNPSVNEGKDFISKNRNLGRKSRNDLEIKERGLSYPYSRQPLPFKKVMFWKQGPGDRNSDLHKNRSPSRRQFQRKSDMNGCI</sequence>
<feature type="region of interest" description="Disordered" evidence="1">
    <location>
        <begin position="100"/>
        <end position="131"/>
    </location>
</feature>
<feature type="compositionally biased region" description="Basic residues" evidence="1">
    <location>
        <begin position="113"/>
        <end position="122"/>
    </location>
</feature>
<proteinExistence type="predicted"/>
<organism evidence="2">
    <name type="scientific">Blautia glucerasea</name>
    <dbReference type="NCBI Taxonomy" id="536633"/>
    <lineage>
        <taxon>Bacteria</taxon>
        <taxon>Bacillati</taxon>
        <taxon>Bacillota</taxon>
        <taxon>Clostridia</taxon>
        <taxon>Lachnospirales</taxon>
        <taxon>Lachnospiraceae</taxon>
        <taxon>Blautia</taxon>
    </lineage>
</organism>
<evidence type="ECO:0000256" key="1">
    <source>
        <dbReference type="SAM" id="MobiDB-lite"/>
    </source>
</evidence>
<dbReference type="AlphaFoldDB" id="A0A6N2UYS0"/>
<reference evidence="2" key="1">
    <citation type="submission" date="2019-11" db="EMBL/GenBank/DDBJ databases">
        <authorList>
            <person name="Feng L."/>
        </authorList>
    </citation>
    <scope>NUCLEOTIDE SEQUENCE</scope>
    <source>
        <strain evidence="2">BgluceraseaLFYP119</strain>
    </source>
</reference>
<dbReference type="EMBL" id="CACRST010000024">
    <property type="protein sequence ID" value="VYT22850.1"/>
    <property type="molecule type" value="Genomic_DNA"/>
</dbReference>
<dbReference type="RefSeq" id="WP_156354806.1">
    <property type="nucleotide sequence ID" value="NZ_CACRST010000024.1"/>
</dbReference>